<dbReference type="GO" id="GO:0003677">
    <property type="term" value="F:DNA binding"/>
    <property type="evidence" value="ECO:0007669"/>
    <property type="project" value="InterPro"/>
</dbReference>
<proteinExistence type="predicted"/>
<evidence type="ECO:0000313" key="5">
    <source>
        <dbReference type="Proteomes" id="UP000029647"/>
    </source>
</evidence>
<evidence type="ECO:0000259" key="1">
    <source>
        <dbReference type="PROSITE" id="PS50943"/>
    </source>
</evidence>
<dbReference type="InterPro" id="IPR010982">
    <property type="entry name" value="Lambda_DNA-bd_dom_sf"/>
</dbReference>
<dbReference type="PROSITE" id="PS50943">
    <property type="entry name" value="HTH_CROC1"/>
    <property type="match status" value="1"/>
</dbReference>
<dbReference type="Proteomes" id="UP000029647">
    <property type="component" value="Unassembled WGS sequence"/>
</dbReference>
<protein>
    <recommendedName>
        <fullName evidence="1">HTH cro/C1-type domain-containing protein</fullName>
    </recommendedName>
</protein>
<accession>A0A090WIG1</accession>
<dbReference type="GeneID" id="90596092"/>
<reference evidence="4 5" key="1">
    <citation type="journal article" date="2014" name="Genome Announc.">
        <title>Draft Genome Sequences of Marine Flavobacterium Nonlabens Strains NR17, NR24, NR27, NR32, NR33, and Ara13.</title>
        <authorList>
            <person name="Nakanishi M."/>
            <person name="Meirelles P."/>
            <person name="Suzuki R."/>
            <person name="Takatani N."/>
            <person name="Mino S."/>
            <person name="Suda W."/>
            <person name="Oshima K."/>
            <person name="Hattori M."/>
            <person name="Ohkuma M."/>
            <person name="Hosokawa M."/>
            <person name="Miyashita K."/>
            <person name="Thompson F.L."/>
            <person name="Niwa A."/>
            <person name="Sawabe T."/>
            <person name="Sawabe T."/>
        </authorList>
    </citation>
    <scope>NUCLEOTIDE SEQUENCE [LARGE SCALE GENOMIC DNA]</scope>
    <source>
        <strain evidence="3">JCM 19275</strain>
        <strain evidence="2">JCM 19314</strain>
        <strain evidence="5">JCM19275</strain>
        <strain evidence="4">JCM19314</strain>
    </source>
</reference>
<dbReference type="EMBL" id="BBNT01000016">
    <property type="protein sequence ID" value="GAL76855.1"/>
    <property type="molecule type" value="Genomic_DNA"/>
</dbReference>
<gene>
    <name evidence="3" type="ORF">JCM19275_1462</name>
    <name evidence="2" type="ORF">JCM19314_788</name>
</gene>
<dbReference type="AlphaFoldDB" id="A0A090WIG1"/>
<evidence type="ECO:0000313" key="4">
    <source>
        <dbReference type="Proteomes" id="UP000029226"/>
    </source>
</evidence>
<evidence type="ECO:0000313" key="2">
    <source>
        <dbReference type="EMBL" id="GAL01344.1"/>
    </source>
</evidence>
<sequence length="138" mass="15247">MEKNDLNASSFAEAIHVGRSSISHILSGRNKPSLDLVMNIVDQFPEVDLYWLLNGKGSYPKKEMIETPAAQPVAPTVKKEDKIETTAAVNPPVTPSPDLFSTPKPEITKETETLIKGKNISKIIVLYSDGSFKDYFPE</sequence>
<dbReference type="RefSeq" id="WP_235183318.1">
    <property type="nucleotide sequence ID" value="NZ_CP136694.1"/>
</dbReference>
<dbReference type="Gene3D" id="1.10.260.40">
    <property type="entry name" value="lambda repressor-like DNA-binding domains"/>
    <property type="match status" value="1"/>
</dbReference>
<dbReference type="Pfam" id="PF01381">
    <property type="entry name" value="HTH_3"/>
    <property type="match status" value="1"/>
</dbReference>
<dbReference type="Proteomes" id="UP000029226">
    <property type="component" value="Unassembled WGS sequence"/>
</dbReference>
<comment type="caution">
    <text evidence="3">The sequence shown here is derived from an EMBL/GenBank/DDBJ whole genome shotgun (WGS) entry which is preliminary data.</text>
</comment>
<name>A0A090WIG1_NONUL</name>
<organism evidence="3 5">
    <name type="scientific">Nonlabens ulvanivorans</name>
    <name type="common">Persicivirga ulvanivorans</name>
    <dbReference type="NCBI Taxonomy" id="906888"/>
    <lineage>
        <taxon>Bacteria</taxon>
        <taxon>Pseudomonadati</taxon>
        <taxon>Bacteroidota</taxon>
        <taxon>Flavobacteriia</taxon>
        <taxon>Flavobacteriales</taxon>
        <taxon>Flavobacteriaceae</taxon>
        <taxon>Nonlabens</taxon>
    </lineage>
</organism>
<dbReference type="EMBL" id="BBMM01000010">
    <property type="protein sequence ID" value="GAL01344.1"/>
    <property type="molecule type" value="Genomic_DNA"/>
</dbReference>
<feature type="domain" description="HTH cro/C1-type" evidence="1">
    <location>
        <begin position="2"/>
        <end position="52"/>
    </location>
</feature>
<dbReference type="CDD" id="cd00093">
    <property type="entry name" value="HTH_XRE"/>
    <property type="match status" value="1"/>
</dbReference>
<dbReference type="SUPFAM" id="SSF47413">
    <property type="entry name" value="lambda repressor-like DNA-binding domains"/>
    <property type="match status" value="1"/>
</dbReference>
<evidence type="ECO:0000313" key="3">
    <source>
        <dbReference type="EMBL" id="GAL76855.1"/>
    </source>
</evidence>
<dbReference type="InterPro" id="IPR001387">
    <property type="entry name" value="Cro/C1-type_HTH"/>
</dbReference>